<sequence length="103" mass="11191">VLGQLSGITGRLSNIEKTTTHGIQAVKISLAAHDRAMQQINSMLNGFEANMRSSSETDVLAAFRTDVETRANASKSSASSVFLRFLCVFGRWIPHLISDLAPQ</sequence>
<name>A0ABN9VY21_9DINO</name>
<feature type="non-terminal residue" evidence="1">
    <location>
        <position position="103"/>
    </location>
</feature>
<comment type="caution">
    <text evidence="1">The sequence shown here is derived from an EMBL/GenBank/DDBJ whole genome shotgun (WGS) entry which is preliminary data.</text>
</comment>
<reference evidence="1" key="1">
    <citation type="submission" date="2023-10" db="EMBL/GenBank/DDBJ databases">
        <authorList>
            <person name="Chen Y."/>
            <person name="Shah S."/>
            <person name="Dougan E. K."/>
            <person name="Thang M."/>
            <person name="Chan C."/>
        </authorList>
    </citation>
    <scope>NUCLEOTIDE SEQUENCE [LARGE SCALE GENOMIC DNA]</scope>
</reference>
<dbReference type="EMBL" id="CAUYUJ010017860">
    <property type="protein sequence ID" value="CAK0878554.1"/>
    <property type="molecule type" value="Genomic_DNA"/>
</dbReference>
<accession>A0ABN9VY21</accession>
<keyword evidence="2" id="KW-1185">Reference proteome</keyword>
<dbReference type="Proteomes" id="UP001189429">
    <property type="component" value="Unassembled WGS sequence"/>
</dbReference>
<feature type="non-terminal residue" evidence="1">
    <location>
        <position position="1"/>
    </location>
</feature>
<organism evidence="1 2">
    <name type="scientific">Prorocentrum cordatum</name>
    <dbReference type="NCBI Taxonomy" id="2364126"/>
    <lineage>
        <taxon>Eukaryota</taxon>
        <taxon>Sar</taxon>
        <taxon>Alveolata</taxon>
        <taxon>Dinophyceae</taxon>
        <taxon>Prorocentrales</taxon>
        <taxon>Prorocentraceae</taxon>
        <taxon>Prorocentrum</taxon>
    </lineage>
</organism>
<protein>
    <submittedName>
        <fullName evidence="1">Uncharacterized protein</fullName>
    </submittedName>
</protein>
<evidence type="ECO:0000313" key="2">
    <source>
        <dbReference type="Proteomes" id="UP001189429"/>
    </source>
</evidence>
<gene>
    <name evidence="1" type="ORF">PCOR1329_LOCUS62279</name>
</gene>
<proteinExistence type="predicted"/>
<evidence type="ECO:0000313" key="1">
    <source>
        <dbReference type="EMBL" id="CAK0878554.1"/>
    </source>
</evidence>